<dbReference type="GO" id="GO:0006435">
    <property type="term" value="P:threonyl-tRNA aminoacylation"/>
    <property type="evidence" value="ECO:0007669"/>
    <property type="project" value="UniProtKB-UniRule"/>
</dbReference>
<feature type="binding site" evidence="14">
    <location>
        <position position="270"/>
    </location>
    <ligand>
        <name>Zn(2+)</name>
        <dbReference type="ChEBI" id="CHEBI:29105"/>
        <note>catalytic</note>
    </ligand>
</feature>
<keyword evidence="9 14" id="KW-0067">ATP-binding</keyword>
<evidence type="ECO:0000313" key="18">
    <source>
        <dbReference type="Proteomes" id="UP000177905"/>
    </source>
</evidence>
<evidence type="ECO:0000256" key="4">
    <source>
        <dbReference type="ARBA" id="ARBA00022555"/>
    </source>
</evidence>
<comment type="subunit">
    <text evidence="14">Homodimer.</text>
</comment>
<evidence type="ECO:0000256" key="12">
    <source>
        <dbReference type="ARBA" id="ARBA00023146"/>
    </source>
</evidence>
<dbReference type="SUPFAM" id="SSF55186">
    <property type="entry name" value="ThrRS/AlaRS common domain"/>
    <property type="match status" value="1"/>
</dbReference>
<dbReference type="InterPro" id="IPR018163">
    <property type="entry name" value="Thr/Ala-tRNA-synth_IIc_edit"/>
</dbReference>
<evidence type="ECO:0000256" key="5">
    <source>
        <dbReference type="ARBA" id="ARBA00022598"/>
    </source>
</evidence>
<evidence type="ECO:0000256" key="15">
    <source>
        <dbReference type="SAM" id="Coils"/>
    </source>
</evidence>
<dbReference type="PANTHER" id="PTHR11451:SF44">
    <property type="entry name" value="THREONINE--TRNA LIGASE, CHLOROPLASTIC_MITOCHONDRIAL 2"/>
    <property type="match status" value="1"/>
</dbReference>
<comment type="subcellular location">
    <subcellularLocation>
        <location evidence="1 14">Cytoplasm</location>
    </subcellularLocation>
</comment>
<dbReference type="InterPro" id="IPR012947">
    <property type="entry name" value="tRNA_SAD"/>
</dbReference>
<dbReference type="GO" id="GO:0000049">
    <property type="term" value="F:tRNA binding"/>
    <property type="evidence" value="ECO:0007669"/>
    <property type="project" value="UniProtKB-KW"/>
</dbReference>
<dbReference type="EC" id="6.1.1.3" evidence="14"/>
<evidence type="ECO:0000256" key="3">
    <source>
        <dbReference type="ARBA" id="ARBA00022490"/>
    </source>
</evidence>
<dbReference type="Pfam" id="PF07973">
    <property type="entry name" value="tRNA_SAD"/>
    <property type="match status" value="1"/>
</dbReference>
<gene>
    <name evidence="14" type="primary">thrS</name>
    <name evidence="17" type="ORF">A2290_01305</name>
</gene>
<dbReference type="Proteomes" id="UP000177905">
    <property type="component" value="Unassembled WGS sequence"/>
</dbReference>
<evidence type="ECO:0000256" key="11">
    <source>
        <dbReference type="ARBA" id="ARBA00022917"/>
    </source>
</evidence>
<feature type="binding site" evidence="14">
    <location>
        <position position="446"/>
    </location>
    <ligand>
        <name>Zn(2+)</name>
        <dbReference type="ChEBI" id="CHEBI:29105"/>
        <note>catalytic</note>
    </ligand>
</feature>
<keyword evidence="12 14" id="KW-0030">Aminoacyl-tRNA synthetase</keyword>
<dbReference type="GO" id="GO:0005737">
    <property type="term" value="C:cytoplasm"/>
    <property type="evidence" value="ECO:0007669"/>
    <property type="project" value="UniProtKB-SubCell"/>
</dbReference>
<comment type="similarity">
    <text evidence="2 14">Belongs to the class-II aminoacyl-tRNA synthetase family.</text>
</comment>
<dbReference type="HAMAP" id="MF_00184">
    <property type="entry name" value="Thr_tRNA_synth"/>
    <property type="match status" value="1"/>
</dbReference>
<dbReference type="SMART" id="SM00863">
    <property type="entry name" value="tRNA_SAD"/>
    <property type="match status" value="1"/>
</dbReference>
<dbReference type="FunFam" id="3.30.54.20:FF:000002">
    <property type="entry name" value="Threonine--tRNA ligase"/>
    <property type="match status" value="1"/>
</dbReference>
<keyword evidence="15" id="KW-0175">Coiled coil</keyword>
<feature type="domain" description="Aminoacyl-transfer RNA synthetases class-II family profile" evidence="16">
    <location>
        <begin position="177"/>
        <end position="469"/>
    </location>
</feature>
<keyword evidence="8 14" id="KW-0862">Zinc</keyword>
<dbReference type="GO" id="GO:0004829">
    <property type="term" value="F:threonine-tRNA ligase activity"/>
    <property type="evidence" value="ECO:0007669"/>
    <property type="project" value="UniProtKB-UniRule"/>
</dbReference>
<dbReference type="Gene3D" id="3.40.50.800">
    <property type="entry name" value="Anticodon-binding domain"/>
    <property type="match status" value="1"/>
</dbReference>
<reference evidence="17 18" key="1">
    <citation type="journal article" date="2016" name="Nat. Commun.">
        <title>Thousands of microbial genomes shed light on interconnected biogeochemical processes in an aquifer system.</title>
        <authorList>
            <person name="Anantharaman K."/>
            <person name="Brown C.T."/>
            <person name="Hug L.A."/>
            <person name="Sharon I."/>
            <person name="Castelle C.J."/>
            <person name="Probst A.J."/>
            <person name="Thomas B.C."/>
            <person name="Singh A."/>
            <person name="Wilkins M.J."/>
            <person name="Karaoz U."/>
            <person name="Brodie E.L."/>
            <person name="Williams K.H."/>
            <person name="Hubbard S.S."/>
            <person name="Banfield J.F."/>
        </authorList>
    </citation>
    <scope>NUCLEOTIDE SEQUENCE [LARGE SCALE GENOMIC DNA]</scope>
</reference>
<dbReference type="InterPro" id="IPR006195">
    <property type="entry name" value="aa-tRNA-synth_II"/>
</dbReference>
<comment type="caution">
    <text evidence="17">The sequence shown here is derived from an EMBL/GenBank/DDBJ whole genome shotgun (WGS) entry which is preliminary data.</text>
</comment>
<proteinExistence type="inferred from homology"/>
<dbReference type="InterPro" id="IPR004154">
    <property type="entry name" value="Anticodon-bd"/>
</dbReference>
<dbReference type="AlphaFoldDB" id="A0A1F4S2N1"/>
<dbReference type="InterPro" id="IPR047246">
    <property type="entry name" value="ThrRS_anticodon"/>
</dbReference>
<evidence type="ECO:0000256" key="1">
    <source>
        <dbReference type="ARBA" id="ARBA00004496"/>
    </source>
</evidence>
<evidence type="ECO:0000259" key="16">
    <source>
        <dbReference type="PROSITE" id="PS50862"/>
    </source>
</evidence>
<dbReference type="CDD" id="cd00860">
    <property type="entry name" value="ThrRS_anticodon"/>
    <property type="match status" value="1"/>
</dbReference>
<dbReference type="InterPro" id="IPR033728">
    <property type="entry name" value="ThrRS_core"/>
</dbReference>
<dbReference type="SUPFAM" id="SSF55681">
    <property type="entry name" value="Class II aaRS and biotin synthetases"/>
    <property type="match status" value="1"/>
</dbReference>
<keyword evidence="3 14" id="KW-0963">Cytoplasm</keyword>
<feature type="binding site" evidence="14">
    <location>
        <position position="321"/>
    </location>
    <ligand>
        <name>Zn(2+)</name>
        <dbReference type="ChEBI" id="CHEBI:29105"/>
        <note>catalytic</note>
    </ligand>
</feature>
<dbReference type="PANTHER" id="PTHR11451">
    <property type="entry name" value="THREONINE-TRNA LIGASE"/>
    <property type="match status" value="1"/>
</dbReference>
<dbReference type="InterPro" id="IPR036621">
    <property type="entry name" value="Anticodon-bd_dom_sf"/>
</dbReference>
<comment type="cofactor">
    <cofactor evidence="14">
        <name>Zn(2+)</name>
        <dbReference type="ChEBI" id="CHEBI:29105"/>
    </cofactor>
    <text evidence="14">Binds 1 zinc ion per subunit.</text>
</comment>
<dbReference type="GO" id="GO:0046872">
    <property type="term" value="F:metal ion binding"/>
    <property type="evidence" value="ECO:0007669"/>
    <property type="project" value="UniProtKB-KW"/>
</dbReference>
<dbReference type="Pfam" id="PF03129">
    <property type="entry name" value="HGTP_anticodon"/>
    <property type="match status" value="1"/>
</dbReference>
<dbReference type="EMBL" id="MEUA01000033">
    <property type="protein sequence ID" value="OGC14668.1"/>
    <property type="molecule type" value="Genomic_DNA"/>
</dbReference>
<sequence>MDLDILRHSTSHIMAAAVKELYPHALLGIGPSIEEGFYYDFDIPGITLSEEDLAKIESKMREIIKKNLPFSRSEMCKSEAVKFFEDRGEKYKVELIKEIPDEKVSIYTTGDFVDLCKGPHVKYTKAAKAFKLLHTAGAYWKGLETNPMLQRIYGTAFNTKEELETHLKRLEEAAKRDHRKLGKELDLFSIYHEEAGAGLVYYHPKGAMLRFLIEDFLRKEHLKRGYQFVVIPHIAKINLWDTSGHSGYYKENMYFMEIDKQKYVLKPMNCPGHILIYKSKLHSYRDLPIKFFELGTVYRYERSGVLHGLLRVRGFTQDDAHIFTTPEKLENDILDVINFAFQMLKTFGFEYEVFLSTRPDKYVGSDENWEMATKALKLAMEKKEIDYKVDAGAGVFYGPKIDVKMKDAIGRLWQGPTIQVDFNLPERFDLHYMAEDGSRKRPVMIHRVVLGSMERFLGALIEHYAGAFPLWIAPVQATILPIADRHVEYAEEIKERLLEQGFRVDIDISREKIGLKIREAQLQKIPYMIILGDKEIEAKKLAVRAKTEGDIGLFSLDDFINKVKVEIDNRA</sequence>
<feature type="coiled-coil region" evidence="15">
    <location>
        <begin position="153"/>
        <end position="180"/>
    </location>
</feature>
<comment type="caution">
    <text evidence="14">Lacks conserved residue(s) required for the propagation of feature annotation.</text>
</comment>
<evidence type="ECO:0000256" key="6">
    <source>
        <dbReference type="ARBA" id="ARBA00022723"/>
    </source>
</evidence>
<evidence type="ECO:0000256" key="7">
    <source>
        <dbReference type="ARBA" id="ARBA00022741"/>
    </source>
</evidence>
<organism evidence="17 18">
    <name type="scientific">candidate division WOR-1 bacterium RIFOXYB2_FULL_36_35</name>
    <dbReference type="NCBI Taxonomy" id="1802578"/>
    <lineage>
        <taxon>Bacteria</taxon>
        <taxon>Bacillati</taxon>
        <taxon>Saganbacteria</taxon>
    </lineage>
</organism>
<dbReference type="SUPFAM" id="SSF52954">
    <property type="entry name" value="Class II aaRS ABD-related"/>
    <property type="match status" value="1"/>
</dbReference>
<dbReference type="PRINTS" id="PR01047">
    <property type="entry name" value="TRNASYNTHTHR"/>
</dbReference>
<dbReference type="FunFam" id="3.30.930.10:FF:000019">
    <property type="entry name" value="Threonine--tRNA ligase"/>
    <property type="match status" value="1"/>
</dbReference>
<keyword evidence="11 14" id="KW-0648">Protein biosynthesis</keyword>
<evidence type="ECO:0000256" key="13">
    <source>
        <dbReference type="ARBA" id="ARBA00049515"/>
    </source>
</evidence>
<keyword evidence="7 14" id="KW-0547">Nucleotide-binding</keyword>
<protein>
    <recommendedName>
        <fullName evidence="14">Threonine--tRNA ligase</fullName>
        <ecNumber evidence="14">6.1.1.3</ecNumber>
    </recommendedName>
    <alternativeName>
        <fullName evidence="14">Threonyl-tRNA synthetase</fullName>
        <shortName evidence="14">ThrRS</shortName>
    </alternativeName>
</protein>
<name>A0A1F4S2N1_UNCSA</name>
<dbReference type="NCBIfam" id="TIGR00418">
    <property type="entry name" value="thrS"/>
    <property type="match status" value="1"/>
</dbReference>
<accession>A0A1F4S2N1</accession>
<dbReference type="FunFam" id="3.30.980.10:FF:000005">
    <property type="entry name" value="Threonyl-tRNA synthetase, mitochondrial"/>
    <property type="match status" value="1"/>
</dbReference>
<dbReference type="CDD" id="cd00771">
    <property type="entry name" value="ThrRS_core"/>
    <property type="match status" value="1"/>
</dbReference>
<keyword evidence="4 14" id="KW-0820">tRNA-binding</keyword>
<dbReference type="InterPro" id="IPR045864">
    <property type="entry name" value="aa-tRNA-synth_II/BPL/LPL"/>
</dbReference>
<dbReference type="InterPro" id="IPR002320">
    <property type="entry name" value="Thr-tRNA-ligase_IIa"/>
</dbReference>
<comment type="catalytic activity">
    <reaction evidence="13 14">
        <text>tRNA(Thr) + L-threonine + ATP = L-threonyl-tRNA(Thr) + AMP + diphosphate + H(+)</text>
        <dbReference type="Rhea" id="RHEA:24624"/>
        <dbReference type="Rhea" id="RHEA-COMP:9670"/>
        <dbReference type="Rhea" id="RHEA-COMP:9704"/>
        <dbReference type="ChEBI" id="CHEBI:15378"/>
        <dbReference type="ChEBI" id="CHEBI:30616"/>
        <dbReference type="ChEBI" id="CHEBI:33019"/>
        <dbReference type="ChEBI" id="CHEBI:57926"/>
        <dbReference type="ChEBI" id="CHEBI:78442"/>
        <dbReference type="ChEBI" id="CHEBI:78534"/>
        <dbReference type="ChEBI" id="CHEBI:456215"/>
        <dbReference type="EC" id="6.1.1.3"/>
    </reaction>
</comment>
<keyword evidence="5 14" id="KW-0436">Ligase</keyword>
<evidence type="ECO:0000256" key="2">
    <source>
        <dbReference type="ARBA" id="ARBA00008226"/>
    </source>
</evidence>
<dbReference type="PROSITE" id="PS50862">
    <property type="entry name" value="AA_TRNA_LIGASE_II"/>
    <property type="match status" value="1"/>
</dbReference>
<evidence type="ECO:0000256" key="14">
    <source>
        <dbReference type="HAMAP-Rule" id="MF_00184"/>
    </source>
</evidence>
<dbReference type="Gene3D" id="3.30.980.10">
    <property type="entry name" value="Threonyl-trna Synthetase, Chain A, domain 2"/>
    <property type="match status" value="1"/>
</dbReference>
<dbReference type="Gene3D" id="3.30.54.20">
    <property type="match status" value="1"/>
</dbReference>
<evidence type="ECO:0000256" key="9">
    <source>
        <dbReference type="ARBA" id="ARBA00022840"/>
    </source>
</evidence>
<dbReference type="FunFam" id="3.40.50.800:FF:000001">
    <property type="entry name" value="Threonine--tRNA ligase"/>
    <property type="match status" value="1"/>
</dbReference>
<dbReference type="InterPro" id="IPR002314">
    <property type="entry name" value="aa-tRNA-synt_IIb"/>
</dbReference>
<dbReference type="Pfam" id="PF00587">
    <property type="entry name" value="tRNA-synt_2b"/>
    <property type="match status" value="1"/>
</dbReference>
<keyword evidence="10 14" id="KW-0694">RNA-binding</keyword>
<evidence type="ECO:0000313" key="17">
    <source>
        <dbReference type="EMBL" id="OGC14668.1"/>
    </source>
</evidence>
<dbReference type="GO" id="GO:0005524">
    <property type="term" value="F:ATP binding"/>
    <property type="evidence" value="ECO:0007669"/>
    <property type="project" value="UniProtKB-UniRule"/>
</dbReference>
<evidence type="ECO:0000256" key="10">
    <source>
        <dbReference type="ARBA" id="ARBA00022884"/>
    </source>
</evidence>
<evidence type="ECO:0000256" key="8">
    <source>
        <dbReference type="ARBA" id="ARBA00022833"/>
    </source>
</evidence>
<dbReference type="Gene3D" id="3.30.930.10">
    <property type="entry name" value="Bira Bifunctional Protein, Domain 2"/>
    <property type="match status" value="1"/>
</dbReference>
<keyword evidence="6 14" id="KW-0479">Metal-binding</keyword>